<gene>
    <name evidence="2" type="ORF">TRAPUB_485</name>
</gene>
<accession>A0A1M2VM35</accession>
<reference evidence="2 3" key="1">
    <citation type="submission" date="2016-10" db="EMBL/GenBank/DDBJ databases">
        <title>Genome sequence of the basidiomycete white-rot fungus Trametes pubescens.</title>
        <authorList>
            <person name="Makela M.R."/>
            <person name="Granchi Z."/>
            <person name="Peng M."/>
            <person name="De Vries R.P."/>
            <person name="Grigoriev I."/>
            <person name="Riley R."/>
            <person name="Hilden K."/>
        </authorList>
    </citation>
    <scope>NUCLEOTIDE SEQUENCE [LARGE SCALE GENOMIC DNA]</scope>
    <source>
        <strain evidence="2 3">FBCC735</strain>
    </source>
</reference>
<dbReference type="EMBL" id="MNAD01001025">
    <property type="protein sequence ID" value="OJT08636.1"/>
    <property type="molecule type" value="Genomic_DNA"/>
</dbReference>
<proteinExistence type="predicted"/>
<feature type="compositionally biased region" description="Low complexity" evidence="1">
    <location>
        <begin position="369"/>
        <end position="448"/>
    </location>
</feature>
<feature type="compositionally biased region" description="Polar residues" evidence="1">
    <location>
        <begin position="112"/>
        <end position="139"/>
    </location>
</feature>
<feature type="compositionally biased region" description="Low complexity" evidence="1">
    <location>
        <begin position="332"/>
        <end position="355"/>
    </location>
</feature>
<evidence type="ECO:0000313" key="2">
    <source>
        <dbReference type="EMBL" id="OJT08636.1"/>
    </source>
</evidence>
<dbReference type="Gene3D" id="1.10.220.150">
    <property type="entry name" value="Arf GTPase activating protein"/>
    <property type="match status" value="1"/>
</dbReference>
<keyword evidence="3" id="KW-1185">Reference proteome</keyword>
<dbReference type="OMA" id="DENRFCA"/>
<evidence type="ECO:0008006" key="4">
    <source>
        <dbReference type="Google" id="ProtNLM"/>
    </source>
</evidence>
<evidence type="ECO:0000256" key="1">
    <source>
        <dbReference type="SAM" id="MobiDB-lite"/>
    </source>
</evidence>
<feature type="region of interest" description="Disordered" evidence="1">
    <location>
        <begin position="1"/>
        <end position="33"/>
    </location>
</feature>
<dbReference type="STRING" id="154538.A0A1M2VM35"/>
<feature type="compositionally biased region" description="Polar residues" evidence="1">
    <location>
        <begin position="1"/>
        <end position="12"/>
    </location>
</feature>
<protein>
    <recommendedName>
        <fullName evidence="4">Arf-GAP domain-containing protein</fullName>
    </recommendedName>
</protein>
<feature type="region of interest" description="Disordered" evidence="1">
    <location>
        <begin position="182"/>
        <end position="234"/>
    </location>
</feature>
<dbReference type="Proteomes" id="UP000184267">
    <property type="component" value="Unassembled WGS sequence"/>
</dbReference>
<feature type="region of interest" description="Disordered" evidence="1">
    <location>
        <begin position="326"/>
        <end position="448"/>
    </location>
</feature>
<organism evidence="2 3">
    <name type="scientific">Trametes pubescens</name>
    <name type="common">White-rot fungus</name>
    <dbReference type="NCBI Taxonomy" id="154538"/>
    <lineage>
        <taxon>Eukaryota</taxon>
        <taxon>Fungi</taxon>
        <taxon>Dikarya</taxon>
        <taxon>Basidiomycota</taxon>
        <taxon>Agaricomycotina</taxon>
        <taxon>Agaricomycetes</taxon>
        <taxon>Polyporales</taxon>
        <taxon>Polyporaceae</taxon>
        <taxon>Trametes</taxon>
    </lineage>
</organism>
<dbReference type="OrthoDB" id="10266696at2759"/>
<feature type="region of interest" description="Disordered" evidence="1">
    <location>
        <begin position="60"/>
        <end position="140"/>
    </location>
</feature>
<dbReference type="AlphaFoldDB" id="A0A1M2VM35"/>
<feature type="compositionally biased region" description="Polar residues" evidence="1">
    <location>
        <begin position="182"/>
        <end position="191"/>
    </location>
</feature>
<evidence type="ECO:0000313" key="3">
    <source>
        <dbReference type="Proteomes" id="UP000184267"/>
    </source>
</evidence>
<sequence length="448" mass="46849">MKSKGNVKSNAHYNPDEVKHPPPTNMIDSERDSDLEKYIRSKYEYKSFVSKSSQVAALLGPSRSSASRLSPAPTPPRSQTVPAPTPSTTTANRSIATPSLPASAPAPTPTAVSNLAKTQSQFRSVSQPVAPSLPSSSQPYAPIQSIQTQFTQPSQQPQASSDPVWNDLAQLQAPAMNSSLPLQYASPTGTQPMGIPNAPTGLSAPNPYGGLSVSPNAPFPSSFGQQPSPGGMFPGGQARSMSLNTGMSMNMGAGGMGYGAGMAGGASPSMLHPQPTQFNGYAGSSPMSMHNSTPSPGPGAFAAQGQQSGLNMGMGMGMGMGMQGSFAPSSFGGQQPGQQFLQPQQQQAMQPQGSPMFSSQPLQYGQNSPMFQPQAFGGQQPQMQGMASGNPYMQQPQQQQQQFGSQQPSFMGAPAGQFGQPGGMQQQQQPMYGQGGWQQPQQHQWGGM</sequence>
<feature type="compositionally biased region" description="Low complexity" evidence="1">
    <location>
        <begin position="60"/>
        <end position="111"/>
    </location>
</feature>
<dbReference type="InterPro" id="IPR038508">
    <property type="entry name" value="ArfGAP_dom_sf"/>
</dbReference>
<feature type="compositionally biased region" description="Low complexity" evidence="1">
    <location>
        <begin position="219"/>
        <end position="231"/>
    </location>
</feature>
<comment type="caution">
    <text evidence="2">The sequence shown here is derived from an EMBL/GenBank/DDBJ whole genome shotgun (WGS) entry which is preliminary data.</text>
</comment>
<name>A0A1M2VM35_TRAPU</name>
<feature type="compositionally biased region" description="Polar residues" evidence="1">
    <location>
        <begin position="356"/>
        <end position="368"/>
    </location>
</feature>